<reference evidence="2 3" key="1">
    <citation type="submission" date="2019-03" db="EMBL/GenBank/DDBJ databases">
        <title>Single cell metagenomics reveals metabolic interactions within the superorganism composed of flagellate Streblomastix strix and complex community of Bacteroidetes bacteria on its surface.</title>
        <authorList>
            <person name="Treitli S.C."/>
            <person name="Kolisko M."/>
            <person name="Husnik F."/>
            <person name="Keeling P."/>
            <person name="Hampl V."/>
        </authorList>
    </citation>
    <scope>NUCLEOTIDE SEQUENCE [LARGE SCALE GENOMIC DNA]</scope>
    <source>
        <strain evidence="2">St1</strain>
    </source>
</reference>
<organism evidence="2 3">
    <name type="scientific">Candidatus Ordinivivax streblomastigis</name>
    <dbReference type="NCBI Taxonomy" id="2540710"/>
    <lineage>
        <taxon>Bacteria</taxon>
        <taxon>Pseudomonadati</taxon>
        <taxon>Bacteroidota</taxon>
        <taxon>Bacteroidia</taxon>
        <taxon>Bacteroidales</taxon>
        <taxon>Candidatus Ordinivivax</taxon>
    </lineage>
</organism>
<dbReference type="GO" id="GO:0006355">
    <property type="term" value="P:regulation of DNA-templated transcription"/>
    <property type="evidence" value="ECO:0007669"/>
    <property type="project" value="TreeGrafter"/>
</dbReference>
<dbReference type="GO" id="GO:0003677">
    <property type="term" value="F:DNA binding"/>
    <property type="evidence" value="ECO:0007669"/>
    <property type="project" value="TreeGrafter"/>
</dbReference>
<dbReference type="AlphaFoldDB" id="A0A5M8P0H4"/>
<sequence>MLQHSFFAAGQVNNSDYGLIIKSSPVSDSQKTSLMLENNSPIRLGEETTLSFNLFIRDEYIFGNVFRMITNKQENIDLVFTSVTKHYPMLVLNDVAHVIAQEIVIEQWIPVKITFSKPQNEIRLEYGNNILSVPYNLANTSGIQISFGTSAFKSFESTDIASINIKDVKIFSDGKLKRYWKLKEHEEDFVLDSVENIPALTINPQWIIDIYSSWEKIYSGKIPFNTQVAFDYQNTFYIVSPDSRTIDVFDTQKKKKRIIQVKGGYIVSTNPNTIFYDSLSHQLVSYNLKESSLSKYSFDTNEWSFQSKLTSDPYWNNSAIYNPQDKTLYSFGGYEYYLYSHNLIKMSSIDGSEKNSELVEIFPRYSSSTAVVNNTMYIFGGRGSKTGRQEVAPRNYYDLYSVDLLMNQTIKLWEMTSIETAFLPSENMVYDSENDCFYVFVNYQDGGNLLKIGLKEKYLNPVSFPIKENMESRYLYTNLYFSHSMQKLFVVMYKQKTENETDISIYSLDYPPVPIDRLSQLPALNNQSPKSNHTILIIIAVVVIAVVLIGVLYYKKRNRIKIKATDDSAFPLKSKEEISQIQENNYYNFTRNSICFLNGFNVMDKDGNNVKGQFTPTLKNLLILLILSTEKDNNGIFGNKLIQLLWFDKNEEAAKNNRNVYISKLRSILENVGCVEIINKNGFWSIALDKNIRCDYIKAMRLFSSIEEENFKDPIQINKLLELLLRGVLLPNTEIDWLDNFKSTFSNMTIDFLTKLSRKEEYSMDNQLRLKISDMLFLHDLINEEALYIKCSILFNSGKKGIAKNVYDNFCKEYYNLLGINYKYSLVDILNRNNP</sequence>
<dbReference type="InterPro" id="IPR051677">
    <property type="entry name" value="AfsR-DnrI-RedD_regulator"/>
</dbReference>
<comment type="caution">
    <text evidence="2">The sequence shown here is derived from an EMBL/GenBank/DDBJ whole genome shotgun (WGS) entry which is preliminary data.</text>
</comment>
<name>A0A5M8P0H4_9BACT</name>
<evidence type="ECO:0000256" key="1">
    <source>
        <dbReference type="SAM" id="Phobius"/>
    </source>
</evidence>
<keyword evidence="1" id="KW-1133">Transmembrane helix</keyword>
<keyword evidence="1" id="KW-0812">Transmembrane</keyword>
<dbReference type="PANTHER" id="PTHR35807:SF1">
    <property type="entry name" value="TRANSCRIPTIONAL REGULATOR REDD"/>
    <property type="match status" value="1"/>
</dbReference>
<evidence type="ECO:0000313" key="2">
    <source>
        <dbReference type="EMBL" id="KAA6301919.1"/>
    </source>
</evidence>
<dbReference type="Proteomes" id="UP000324575">
    <property type="component" value="Unassembled WGS sequence"/>
</dbReference>
<evidence type="ECO:0000313" key="3">
    <source>
        <dbReference type="Proteomes" id="UP000324575"/>
    </source>
</evidence>
<dbReference type="EMBL" id="SNRX01000012">
    <property type="protein sequence ID" value="KAA6301919.1"/>
    <property type="molecule type" value="Genomic_DNA"/>
</dbReference>
<proteinExistence type="predicted"/>
<gene>
    <name evidence="2" type="ORF">EZS26_001922</name>
</gene>
<dbReference type="PANTHER" id="PTHR35807">
    <property type="entry name" value="TRANSCRIPTIONAL REGULATOR REDD-RELATED"/>
    <property type="match status" value="1"/>
</dbReference>
<protein>
    <submittedName>
        <fullName evidence="2">Uncharacterized protein</fullName>
    </submittedName>
</protein>
<accession>A0A5M8P0H4</accession>
<dbReference type="InterPro" id="IPR015915">
    <property type="entry name" value="Kelch-typ_b-propeller"/>
</dbReference>
<feature type="transmembrane region" description="Helical" evidence="1">
    <location>
        <begin position="535"/>
        <end position="554"/>
    </location>
</feature>
<keyword evidence="1" id="KW-0472">Membrane</keyword>
<dbReference type="SUPFAM" id="SSF50965">
    <property type="entry name" value="Galactose oxidase, central domain"/>
    <property type="match status" value="1"/>
</dbReference>
<dbReference type="Gene3D" id="2.120.10.80">
    <property type="entry name" value="Kelch-type beta propeller"/>
    <property type="match status" value="1"/>
</dbReference>
<dbReference type="InterPro" id="IPR011043">
    <property type="entry name" value="Gal_Oxase/kelch_b-propeller"/>
</dbReference>